<feature type="compositionally biased region" description="Low complexity" evidence="6">
    <location>
        <begin position="469"/>
        <end position="478"/>
    </location>
</feature>
<dbReference type="PANTHER" id="PTHR47338:SF5">
    <property type="entry name" value="ZN(II)2CYS6 TRANSCRIPTION FACTOR (EUROFUNG)"/>
    <property type="match status" value="1"/>
</dbReference>
<dbReference type="AlphaFoldDB" id="A0A9W7ZTI2"/>
<keyword evidence="3" id="KW-0805">Transcription regulation</keyword>
<feature type="region of interest" description="Disordered" evidence="6">
    <location>
        <begin position="27"/>
        <end position="138"/>
    </location>
</feature>
<feature type="compositionally biased region" description="Low complexity" evidence="6">
    <location>
        <begin position="36"/>
        <end position="56"/>
    </location>
</feature>
<dbReference type="InterPro" id="IPR036864">
    <property type="entry name" value="Zn2-C6_fun-type_DNA-bd_sf"/>
</dbReference>
<keyword evidence="5" id="KW-0539">Nucleus</keyword>
<dbReference type="InterPro" id="IPR050815">
    <property type="entry name" value="TF_fung"/>
</dbReference>
<feature type="domain" description="Zn(2)-C6 fungal-type" evidence="7">
    <location>
        <begin position="1"/>
        <end position="24"/>
    </location>
</feature>
<dbReference type="GO" id="GO:0008270">
    <property type="term" value="F:zinc ion binding"/>
    <property type="evidence" value="ECO:0007669"/>
    <property type="project" value="InterPro"/>
</dbReference>
<gene>
    <name evidence="8" type="ORF">H4219_005480</name>
</gene>
<feature type="region of interest" description="Disordered" evidence="6">
    <location>
        <begin position="1168"/>
        <end position="1247"/>
    </location>
</feature>
<feature type="region of interest" description="Disordered" evidence="6">
    <location>
        <begin position="185"/>
        <end position="230"/>
    </location>
</feature>
<dbReference type="CDD" id="cd12148">
    <property type="entry name" value="fungal_TF_MHR"/>
    <property type="match status" value="2"/>
</dbReference>
<dbReference type="InterPro" id="IPR001138">
    <property type="entry name" value="Zn2Cys6_DnaBD"/>
</dbReference>
<evidence type="ECO:0000256" key="2">
    <source>
        <dbReference type="ARBA" id="ARBA00022723"/>
    </source>
</evidence>
<evidence type="ECO:0000256" key="4">
    <source>
        <dbReference type="ARBA" id="ARBA00023163"/>
    </source>
</evidence>
<evidence type="ECO:0000259" key="7">
    <source>
        <dbReference type="Pfam" id="PF00172"/>
    </source>
</evidence>
<feature type="compositionally biased region" description="Low complexity" evidence="6">
    <location>
        <begin position="361"/>
        <end position="379"/>
    </location>
</feature>
<dbReference type="Pfam" id="PF00172">
    <property type="entry name" value="Zn_clus"/>
    <property type="match status" value="1"/>
</dbReference>
<feature type="compositionally biased region" description="Low complexity" evidence="6">
    <location>
        <begin position="186"/>
        <end position="206"/>
    </location>
</feature>
<evidence type="ECO:0000256" key="3">
    <source>
        <dbReference type="ARBA" id="ARBA00023015"/>
    </source>
</evidence>
<feature type="region of interest" description="Disordered" evidence="6">
    <location>
        <begin position="1014"/>
        <end position="1075"/>
    </location>
</feature>
<feature type="compositionally biased region" description="Low complexity" evidence="6">
    <location>
        <begin position="512"/>
        <end position="539"/>
    </location>
</feature>
<organism evidence="8 9">
    <name type="scientific">Mycoemilia scoparia</name>
    <dbReference type="NCBI Taxonomy" id="417184"/>
    <lineage>
        <taxon>Eukaryota</taxon>
        <taxon>Fungi</taxon>
        <taxon>Fungi incertae sedis</taxon>
        <taxon>Zoopagomycota</taxon>
        <taxon>Kickxellomycotina</taxon>
        <taxon>Kickxellomycetes</taxon>
        <taxon>Kickxellales</taxon>
        <taxon>Kickxellaceae</taxon>
        <taxon>Mycoemilia</taxon>
    </lineage>
</organism>
<dbReference type="EMBL" id="JANBPU010000314">
    <property type="protein sequence ID" value="KAJ1912765.1"/>
    <property type="molecule type" value="Genomic_DNA"/>
</dbReference>
<keyword evidence="9" id="KW-1185">Reference proteome</keyword>
<sequence>KCDGRTPKCRNCIRHEAECIYRESYRHGPRRRNHARNQQQQLSSSTAAAAQNTAGATGPGDRNSGGSRMVAATGGQNIQGGGGLTIRTAKTGGDSSAPIISASAKPNSGSAGGGGGGGVGGSAAGAASSNVSTPVATEPASGTAAAQMSVLPLSLSANVVTPHNQGRLGGGSGGDRLAATTSNSVNSMAADNNGGASSGNNRNSAALETPPIQDNNGGSGNNSRGTYPYNQYHHHSHYHHQQQQAAHYQEQVPRKDPPMAMMAVGGPGPGGSSSVQARRWSIVHPGVFWAKYKINKVGDFLMKSILLLASSFGGSIVLPTKVSEILVKRFEKECRQKMLEIESVELEYSNLMMKEGGGGCVESSSSNSSKNNDNNSKDNVAAAAAAGGASSEMDQYIGASSIDTIQAYLLVGVYEGGMGRIQNMWKYTTIALRMVKRLQFRGVNYPWDRARITSRMELLQLLGNIDTNNSSSSNNAAANKRRRTTKLGGYRNNSSITPGLHNEDNIDDGRKNNNNNNNQDQNDIAPAGGSSSSSGLLLPKGGGGQDTAGGGDDIVYDFEHEYLIRTFWYAFFCDTFSACNAFEHTNVLVPSQLPMFPTYDDAYRRTKVTAKLDPTSPKGYILEYQTPRIDKGPPPPPPPSRSGGGPNFCNDAGDTGGGRGGSVPSEDGQWVENDETFADVIGEIGYTAYLVTQFRLLSIINNIAVRCNFDGHIPPIEEFLNIERELIQSHRNIPKRLRLDIDQIETDDLSNKEISTLYELIMLEFTIHFARTSLYRVSLVASMGRDPRSYYSIKFPMGYIDESKISSVFMEDHTRKSSKPVTSPVTSATSSAASPYSRIRGNRNEPAAAKPGGGGGDILQVDDGGCGGFQNHHPVDDHNIPTGTTTPSSHRSKKKHGQKTARYEGYTQELLQKSRRECIKSADRVVEILELARTLELEQQGMHLWQMQLMTTVSMVIIDQMHSSDDNEAWSAMLKLMEILRGIRWAAWRKPVHVMLFTVLYALLDPRLRLRDPNSLSNSGNSVVTTTTDGGGCGLGRSLTTDNNSNNMNVDDGNNDDDDGVASQRSADDMYPNDTMSGASKRWKYHQVPEDLVRPSVLSPVVLDSKNPFPPNHVLSIIMGSLGMTPEQFFTPIFPLLKEYDITKSLGGEWYMLEELVRDYWANKNGGGGGGGGGSAGSNLPSGKQRRGQRPGKGKARGGVGSKDPNNGGFMDGNTKDGNDGGSSMAGSGNEDEANEQQRNMPASYSSKIFNQFPAHWSQGRHHDSLGNQAIF</sequence>
<feature type="compositionally biased region" description="Gly residues" evidence="6">
    <location>
        <begin position="110"/>
        <end position="123"/>
    </location>
</feature>
<feature type="region of interest" description="Disordered" evidence="6">
    <location>
        <begin position="469"/>
        <end position="545"/>
    </location>
</feature>
<evidence type="ECO:0000313" key="9">
    <source>
        <dbReference type="Proteomes" id="UP001150538"/>
    </source>
</evidence>
<dbReference type="Proteomes" id="UP001150538">
    <property type="component" value="Unassembled WGS sequence"/>
</dbReference>
<dbReference type="GO" id="GO:0005634">
    <property type="term" value="C:nucleus"/>
    <property type="evidence" value="ECO:0007669"/>
    <property type="project" value="UniProtKB-SubCell"/>
</dbReference>
<dbReference type="Gene3D" id="4.10.240.10">
    <property type="entry name" value="Zn(2)-C6 fungal-type DNA-binding domain"/>
    <property type="match status" value="1"/>
</dbReference>
<dbReference type="PANTHER" id="PTHR47338">
    <property type="entry name" value="ZN(II)2CYS6 TRANSCRIPTION FACTOR (EUROFUNG)-RELATED"/>
    <property type="match status" value="1"/>
</dbReference>
<dbReference type="GO" id="GO:0000981">
    <property type="term" value="F:DNA-binding transcription factor activity, RNA polymerase II-specific"/>
    <property type="evidence" value="ECO:0007669"/>
    <property type="project" value="InterPro"/>
</dbReference>
<comment type="subcellular location">
    <subcellularLocation>
        <location evidence="1">Nucleus</location>
    </subcellularLocation>
</comment>
<feature type="non-terminal residue" evidence="8">
    <location>
        <position position="1"/>
    </location>
</feature>
<evidence type="ECO:0000256" key="5">
    <source>
        <dbReference type="ARBA" id="ARBA00023242"/>
    </source>
</evidence>
<evidence type="ECO:0000313" key="8">
    <source>
        <dbReference type="EMBL" id="KAJ1912765.1"/>
    </source>
</evidence>
<feature type="compositionally biased region" description="Low complexity" evidence="6">
    <location>
        <begin position="95"/>
        <end position="109"/>
    </location>
</feature>
<feature type="compositionally biased region" description="Basic residues" evidence="6">
    <location>
        <begin position="1184"/>
        <end position="1196"/>
    </location>
</feature>
<feature type="compositionally biased region" description="Polar residues" evidence="6">
    <location>
        <begin position="1237"/>
        <end position="1247"/>
    </location>
</feature>
<accession>A0A9W7ZTI2</accession>
<protein>
    <recommendedName>
        <fullName evidence="7">Zn(2)-C6 fungal-type domain-containing protein</fullName>
    </recommendedName>
</protein>
<feature type="region of interest" description="Disordered" evidence="6">
    <location>
        <begin position="872"/>
        <end position="901"/>
    </location>
</feature>
<dbReference type="CDD" id="cd00067">
    <property type="entry name" value="GAL4"/>
    <property type="match status" value="1"/>
</dbReference>
<keyword evidence="2" id="KW-0479">Metal-binding</keyword>
<dbReference type="OrthoDB" id="5585855at2759"/>
<proteinExistence type="predicted"/>
<feature type="compositionally biased region" description="Low complexity" evidence="6">
    <location>
        <begin position="819"/>
        <end position="835"/>
    </location>
</feature>
<feature type="compositionally biased region" description="Basic and acidic residues" evidence="6">
    <location>
        <begin position="501"/>
        <end position="511"/>
    </location>
</feature>
<feature type="region of interest" description="Disordered" evidence="6">
    <location>
        <begin position="625"/>
        <end position="669"/>
    </location>
</feature>
<feature type="compositionally biased region" description="Low complexity" evidence="6">
    <location>
        <begin position="1014"/>
        <end position="1028"/>
    </location>
</feature>
<feature type="compositionally biased region" description="Low complexity" evidence="6">
    <location>
        <begin position="1036"/>
        <end position="1052"/>
    </location>
</feature>
<feature type="region of interest" description="Disordered" evidence="6">
    <location>
        <begin position="359"/>
        <end position="379"/>
    </location>
</feature>
<evidence type="ECO:0000256" key="6">
    <source>
        <dbReference type="SAM" id="MobiDB-lite"/>
    </source>
</evidence>
<comment type="caution">
    <text evidence="8">The sequence shown here is derived from an EMBL/GenBank/DDBJ whole genome shotgun (WGS) entry which is preliminary data.</text>
</comment>
<reference evidence="8" key="1">
    <citation type="submission" date="2022-07" db="EMBL/GenBank/DDBJ databases">
        <title>Phylogenomic reconstructions and comparative analyses of Kickxellomycotina fungi.</title>
        <authorList>
            <person name="Reynolds N.K."/>
            <person name="Stajich J.E."/>
            <person name="Barry K."/>
            <person name="Grigoriev I.V."/>
            <person name="Crous P."/>
            <person name="Smith M.E."/>
        </authorList>
    </citation>
    <scope>NUCLEOTIDE SEQUENCE</scope>
    <source>
        <strain evidence="8">NBRC 100468</strain>
    </source>
</reference>
<feature type="compositionally biased region" description="Basic residues" evidence="6">
    <location>
        <begin position="890"/>
        <end position="899"/>
    </location>
</feature>
<feature type="region of interest" description="Disordered" evidence="6">
    <location>
        <begin position="815"/>
        <end position="857"/>
    </location>
</feature>
<keyword evidence="4" id="KW-0804">Transcription</keyword>
<evidence type="ECO:0000256" key="1">
    <source>
        <dbReference type="ARBA" id="ARBA00004123"/>
    </source>
</evidence>
<name>A0A9W7ZTI2_9FUNG</name>